<comment type="caution">
    <text evidence="2">The sequence shown here is derived from an EMBL/GenBank/DDBJ whole genome shotgun (WGS) entry which is preliminary data.</text>
</comment>
<evidence type="ECO:0000313" key="2">
    <source>
        <dbReference type="EMBL" id="MFC5007283.1"/>
    </source>
</evidence>
<sequence>MIPGLVLLGAASTTAYRNGFSGVALAVAAVGAVLSLLSVVNVAIQLRERTPSQRWLVVSSSAIAAVLVTVLTAATMSRAYATRVDECVTGDWTATAEDIGAWESSGVHLTLSGQDGIYGNTSPVRYRATDPDVSDMTNNPYQKFKFRAYDGKFFFLQHDGVGDFAAGYCTSWTLFSEGNCGASYTCDATTLVWTGDDGSNYRATFRRA</sequence>
<reference evidence="3" key="1">
    <citation type="journal article" date="2019" name="Int. J. Syst. Evol. Microbiol.">
        <title>The Global Catalogue of Microorganisms (GCM) 10K type strain sequencing project: providing services to taxonomists for standard genome sequencing and annotation.</title>
        <authorList>
            <consortium name="The Broad Institute Genomics Platform"/>
            <consortium name="The Broad Institute Genome Sequencing Center for Infectious Disease"/>
            <person name="Wu L."/>
            <person name="Ma J."/>
        </authorList>
    </citation>
    <scope>NUCLEOTIDE SEQUENCE [LARGE SCALE GENOMIC DNA]</scope>
    <source>
        <strain evidence="3">CGMCC 4.7152</strain>
    </source>
</reference>
<accession>A0ABV9WI75</accession>
<protein>
    <submittedName>
        <fullName evidence="2">Uncharacterized protein</fullName>
    </submittedName>
</protein>
<keyword evidence="1" id="KW-0472">Membrane</keyword>
<dbReference type="EMBL" id="JBHSIU010000121">
    <property type="protein sequence ID" value="MFC5007283.1"/>
    <property type="molecule type" value="Genomic_DNA"/>
</dbReference>
<feature type="transmembrane region" description="Helical" evidence="1">
    <location>
        <begin position="25"/>
        <end position="44"/>
    </location>
</feature>
<name>A0ABV9WI75_9ACTN</name>
<organism evidence="2 3">
    <name type="scientific">Dactylosporangium cerinum</name>
    <dbReference type="NCBI Taxonomy" id="1434730"/>
    <lineage>
        <taxon>Bacteria</taxon>
        <taxon>Bacillati</taxon>
        <taxon>Actinomycetota</taxon>
        <taxon>Actinomycetes</taxon>
        <taxon>Micromonosporales</taxon>
        <taxon>Micromonosporaceae</taxon>
        <taxon>Dactylosporangium</taxon>
    </lineage>
</organism>
<dbReference type="Proteomes" id="UP001595912">
    <property type="component" value="Unassembled WGS sequence"/>
</dbReference>
<keyword evidence="3" id="KW-1185">Reference proteome</keyword>
<evidence type="ECO:0000313" key="3">
    <source>
        <dbReference type="Proteomes" id="UP001595912"/>
    </source>
</evidence>
<keyword evidence="1" id="KW-1133">Transmembrane helix</keyword>
<gene>
    <name evidence="2" type="ORF">ACFPIJ_56930</name>
</gene>
<feature type="transmembrane region" description="Helical" evidence="1">
    <location>
        <begin position="56"/>
        <end position="76"/>
    </location>
</feature>
<evidence type="ECO:0000256" key="1">
    <source>
        <dbReference type="SAM" id="Phobius"/>
    </source>
</evidence>
<keyword evidence="1" id="KW-0812">Transmembrane</keyword>
<proteinExistence type="predicted"/>
<dbReference type="RefSeq" id="WP_380127929.1">
    <property type="nucleotide sequence ID" value="NZ_JBHSIU010000121.1"/>
</dbReference>